<dbReference type="NCBIfam" id="TIGR03786">
    <property type="entry name" value="strep_pil_rpt"/>
    <property type="match status" value="1"/>
</dbReference>
<feature type="domain" description="DUF5979" evidence="3">
    <location>
        <begin position="52"/>
        <end position="191"/>
    </location>
</feature>
<keyword evidence="1" id="KW-0472">Membrane</keyword>
<dbReference type="Pfam" id="PF24547">
    <property type="entry name" value="DUF7601"/>
    <property type="match status" value="1"/>
</dbReference>
<evidence type="ECO:0000259" key="4">
    <source>
        <dbReference type="Pfam" id="PF24547"/>
    </source>
</evidence>
<feature type="signal peptide" evidence="2">
    <location>
        <begin position="1"/>
        <end position="30"/>
    </location>
</feature>
<comment type="caution">
    <text evidence="5">The sequence shown here is derived from an EMBL/GenBank/DDBJ whole genome shotgun (WGS) entry which is preliminary data.</text>
</comment>
<evidence type="ECO:0000256" key="2">
    <source>
        <dbReference type="SAM" id="SignalP"/>
    </source>
</evidence>
<name>A0ABW9MTY3_9FIRM</name>
<dbReference type="InterPro" id="IPR022464">
    <property type="entry name" value="Strep_pil_isopept_link"/>
</dbReference>
<evidence type="ECO:0000313" key="5">
    <source>
        <dbReference type="EMBL" id="MFO3715264.1"/>
    </source>
</evidence>
<proteinExistence type="predicted"/>
<evidence type="ECO:0000259" key="3">
    <source>
        <dbReference type="Pfam" id="PF19407"/>
    </source>
</evidence>
<keyword evidence="2" id="KW-0732">Signal</keyword>
<dbReference type="InterPro" id="IPR046022">
    <property type="entry name" value="DUF5979"/>
</dbReference>
<dbReference type="InterPro" id="IPR038174">
    <property type="entry name" value="Strep_pil_link_sf"/>
</dbReference>
<dbReference type="InterPro" id="IPR055382">
    <property type="entry name" value="DUF7601"/>
</dbReference>
<dbReference type="Gene3D" id="2.60.40.3050">
    <property type="match status" value="1"/>
</dbReference>
<dbReference type="Gene3D" id="2.60.40.1140">
    <property type="entry name" value="Collagen-binding surface protein Cna, B-type domain"/>
    <property type="match status" value="1"/>
</dbReference>
<keyword evidence="6" id="KW-1185">Reference proteome</keyword>
<evidence type="ECO:0000313" key="6">
    <source>
        <dbReference type="Proteomes" id="UP001638015"/>
    </source>
</evidence>
<dbReference type="Proteomes" id="UP001638015">
    <property type="component" value="Unassembled WGS sequence"/>
</dbReference>
<organism evidence="5 6">
    <name type="scientific">Anaerococcus cruorum</name>
    <dbReference type="NCBI Taxonomy" id="3115617"/>
    <lineage>
        <taxon>Bacteria</taxon>
        <taxon>Bacillati</taxon>
        <taxon>Bacillota</taxon>
        <taxon>Tissierellia</taxon>
        <taxon>Tissierellales</taxon>
        <taxon>Peptoniphilaceae</taxon>
        <taxon>Anaerococcus</taxon>
    </lineage>
</organism>
<feature type="transmembrane region" description="Helical" evidence="1">
    <location>
        <begin position="340"/>
        <end position="358"/>
    </location>
</feature>
<gene>
    <name evidence="5" type="ORF">ACCQ40_00510</name>
</gene>
<feature type="chain" id="PRO_5045578210" evidence="2">
    <location>
        <begin position="31"/>
        <end position="367"/>
    </location>
</feature>
<keyword evidence="1" id="KW-1133">Transmembrane helix</keyword>
<keyword evidence="1" id="KW-0812">Transmembrane</keyword>
<reference evidence="5 6" key="1">
    <citation type="journal article" date="2025" name="Anaerobe">
        <title>Description of Anaerococcus kampingiae sp. nov., Anaerococcus groningensis sp. nov., Anaerococcus martiniensis sp. nov., and Anaerococcus cruorum sp. nov., isolated from human clinical specimens.</title>
        <authorList>
            <person name="Boiten K.E."/>
            <person name="Meijer J."/>
            <person name="van Wezel E.M."/>
            <person name="Veloo A.C.M."/>
        </authorList>
    </citation>
    <scope>NUCLEOTIDE SEQUENCE [LARGE SCALE GENOMIC DNA]</scope>
    <source>
        <strain evidence="5 6">ENR1039</strain>
    </source>
</reference>
<dbReference type="RefSeq" id="WP_410032164.1">
    <property type="nucleotide sequence ID" value="NZ_JBGMEH010000001.1"/>
</dbReference>
<accession>A0ABW9MTY3</accession>
<dbReference type="EMBL" id="JBGMEH010000001">
    <property type="protein sequence ID" value="MFO3715264.1"/>
    <property type="molecule type" value="Genomic_DNA"/>
</dbReference>
<evidence type="ECO:0000256" key="1">
    <source>
        <dbReference type="SAM" id="Phobius"/>
    </source>
</evidence>
<feature type="domain" description="DUF7601" evidence="4">
    <location>
        <begin position="195"/>
        <end position="313"/>
    </location>
</feature>
<sequence>MNLNNIFKKVTGVALAATLSFGTFASSAFAAATGPINGGTPGSTEASTTKPTLTKTVTGGNYFGGGTFNFTITPVDIKANTYTGYTSRPASNFITLKNEGQNDGELKIDAGQTKGSLDLNINQETVNNLLPGVYRFEITENDTNIAGITKDPSTMTVDAFVTTTDGEDRKVEYFIVSENGQKADLAFENTFSQENLTIAKAITGNQSNKSDKFTFEITVTPAEGTTNNSIGYYVGETSDTATPTRVTPGENGSTVITLTNNVTDGTIINLTGLAAGDSIAIKETDSNNYGGYVVSASNTDVSEAELGTDGVTATVNGNNQDITWTNSRTANTPTGLIENIAPFVLAIAAAGVIFFVYFKRDKEEELA</sequence>
<protein>
    <submittedName>
        <fullName evidence="5">Spy0128 family protein</fullName>
    </submittedName>
</protein>
<dbReference type="Pfam" id="PF19407">
    <property type="entry name" value="DUF5979"/>
    <property type="match status" value="1"/>
</dbReference>